<sequence>MERDFLDLETPGTKDHNDINGSSVASHRDNMKHEPKDSARPGVIETSNPNPIDVKSSAEREEHSTDDEDNHSEDAQKQLVLYDPAAVGSGEIELVPDPVDSQTRRNSFPNYASRILPSVGAFTVQCANCFKWRLIPTKEKYEEIREHILEQPFFCETAREWRAEVSCDDPPDLTQDGSRLWAIDKPNIAQPPPGWERLLRIRGEGGTRFADVTFVTMTVNRIAWIDQDGDTDLRLGMPGLSAAPCDKAPLFEPVSQSFKKKRTPSKRMSNADSGFVDHQTPDIPVESSPNDPALLIHGCVGSSWDLACAITQLRYEYRGPCAYDVEILWGPVSLVLKILCGPSEFELIQRCGDTEIDEGAKNPRKRTPERKNRVKSQFGGPRPVKKGGSLTNDVIADVLEAQNEMMQRMERVVATIPKHSMVETPASNQNAVKTLASPTTSTREDDGVKERMDAFTDGLLKVQREMNERMYQIPGAPPVIKDAGTRNTRYYRTQKA</sequence>
<dbReference type="AlphaFoldDB" id="A0AAE1SPL2"/>
<feature type="domain" description="CW-type" evidence="10">
    <location>
        <begin position="116"/>
        <end position="175"/>
    </location>
</feature>
<evidence type="ECO:0000313" key="12">
    <source>
        <dbReference type="Proteomes" id="UP001291623"/>
    </source>
</evidence>
<dbReference type="InterPro" id="IPR016177">
    <property type="entry name" value="DNA-bd_dom_sf"/>
</dbReference>
<evidence type="ECO:0000256" key="7">
    <source>
        <dbReference type="ARBA" id="ARBA00023163"/>
    </source>
</evidence>
<reference evidence="11" key="1">
    <citation type="submission" date="2023-12" db="EMBL/GenBank/DDBJ databases">
        <title>Genome assembly of Anisodus tanguticus.</title>
        <authorList>
            <person name="Wang Y.-J."/>
        </authorList>
    </citation>
    <scope>NUCLEOTIDE SEQUENCE</scope>
    <source>
        <strain evidence="11">KB-2021</strain>
        <tissue evidence="11">Leaf</tissue>
    </source>
</reference>
<evidence type="ECO:0000256" key="8">
    <source>
        <dbReference type="ARBA" id="ARBA00023242"/>
    </source>
</evidence>
<dbReference type="PANTHER" id="PTHR12396">
    <property type="entry name" value="METHYL-CPG BINDING PROTEIN, MBD"/>
    <property type="match status" value="1"/>
</dbReference>
<evidence type="ECO:0000259" key="10">
    <source>
        <dbReference type="PROSITE" id="PS51050"/>
    </source>
</evidence>
<dbReference type="SUPFAM" id="SSF54171">
    <property type="entry name" value="DNA-binding domain"/>
    <property type="match status" value="1"/>
</dbReference>
<proteinExistence type="predicted"/>
<dbReference type="GO" id="GO:0003677">
    <property type="term" value="F:DNA binding"/>
    <property type="evidence" value="ECO:0007669"/>
    <property type="project" value="UniProtKB-KW"/>
</dbReference>
<dbReference type="InterPro" id="IPR011124">
    <property type="entry name" value="Znf_CW"/>
</dbReference>
<keyword evidence="5" id="KW-0805">Transcription regulation</keyword>
<evidence type="ECO:0000256" key="4">
    <source>
        <dbReference type="ARBA" id="ARBA00022833"/>
    </source>
</evidence>
<feature type="compositionally biased region" description="Basic residues" evidence="9">
    <location>
        <begin position="362"/>
        <end position="374"/>
    </location>
</feature>
<keyword evidence="7" id="KW-0804">Transcription</keyword>
<evidence type="ECO:0000256" key="1">
    <source>
        <dbReference type="ARBA" id="ARBA00004123"/>
    </source>
</evidence>
<feature type="compositionally biased region" description="Basic and acidic residues" evidence="9">
    <location>
        <begin position="1"/>
        <end position="18"/>
    </location>
</feature>
<keyword evidence="8" id="KW-0539">Nucleus</keyword>
<accession>A0AAE1SPL2</accession>
<dbReference type="Proteomes" id="UP001291623">
    <property type="component" value="Unassembled WGS sequence"/>
</dbReference>
<comment type="caution">
    <text evidence="11">The sequence shown here is derived from an EMBL/GenBank/DDBJ whole genome shotgun (WGS) entry which is preliminary data.</text>
</comment>
<gene>
    <name evidence="11" type="ORF">RND71_008451</name>
</gene>
<dbReference type="GO" id="GO:0008270">
    <property type="term" value="F:zinc ion binding"/>
    <property type="evidence" value="ECO:0007669"/>
    <property type="project" value="UniProtKB-KW"/>
</dbReference>
<feature type="compositionally biased region" description="Basic and acidic residues" evidence="9">
    <location>
        <begin position="26"/>
        <end position="39"/>
    </location>
</feature>
<evidence type="ECO:0000256" key="9">
    <source>
        <dbReference type="SAM" id="MobiDB-lite"/>
    </source>
</evidence>
<evidence type="ECO:0000256" key="2">
    <source>
        <dbReference type="ARBA" id="ARBA00022723"/>
    </source>
</evidence>
<feature type="region of interest" description="Disordered" evidence="9">
    <location>
        <begin position="1"/>
        <end position="75"/>
    </location>
</feature>
<dbReference type="PANTHER" id="PTHR12396:SF0">
    <property type="entry name" value="METHYL-CPG BINDING DOMAIN PROTEIN-LIKE, ISOFORM C"/>
    <property type="match status" value="1"/>
</dbReference>
<evidence type="ECO:0000256" key="3">
    <source>
        <dbReference type="ARBA" id="ARBA00022771"/>
    </source>
</evidence>
<dbReference type="PROSITE" id="PS51050">
    <property type="entry name" value="ZF_CW"/>
    <property type="match status" value="1"/>
</dbReference>
<keyword evidence="2" id="KW-0479">Metal-binding</keyword>
<keyword evidence="6" id="KW-0238">DNA-binding</keyword>
<comment type="subcellular location">
    <subcellularLocation>
        <location evidence="1">Nucleus</location>
    </subcellularLocation>
</comment>
<protein>
    <recommendedName>
        <fullName evidence="10">CW-type domain-containing protein</fullName>
    </recommendedName>
</protein>
<feature type="region of interest" description="Disordered" evidence="9">
    <location>
        <begin position="357"/>
        <end position="389"/>
    </location>
</feature>
<name>A0AAE1SPL2_9SOLA</name>
<keyword evidence="4" id="KW-0862">Zinc</keyword>
<dbReference type="Pfam" id="PF07496">
    <property type="entry name" value="zf-CW"/>
    <property type="match status" value="1"/>
</dbReference>
<dbReference type="GO" id="GO:0005634">
    <property type="term" value="C:nucleus"/>
    <property type="evidence" value="ECO:0007669"/>
    <property type="project" value="UniProtKB-SubCell"/>
</dbReference>
<dbReference type="Gene3D" id="3.30.40.100">
    <property type="match status" value="1"/>
</dbReference>
<keyword evidence="3" id="KW-0863">Zinc-finger</keyword>
<evidence type="ECO:0000313" key="11">
    <source>
        <dbReference type="EMBL" id="KAK4373067.1"/>
    </source>
</evidence>
<evidence type="ECO:0000256" key="5">
    <source>
        <dbReference type="ARBA" id="ARBA00023015"/>
    </source>
</evidence>
<evidence type="ECO:0000256" key="6">
    <source>
        <dbReference type="ARBA" id="ARBA00023125"/>
    </source>
</evidence>
<dbReference type="EMBL" id="JAVYJV010000004">
    <property type="protein sequence ID" value="KAK4373067.1"/>
    <property type="molecule type" value="Genomic_DNA"/>
</dbReference>
<keyword evidence="12" id="KW-1185">Reference proteome</keyword>
<organism evidence="11 12">
    <name type="scientific">Anisodus tanguticus</name>
    <dbReference type="NCBI Taxonomy" id="243964"/>
    <lineage>
        <taxon>Eukaryota</taxon>
        <taxon>Viridiplantae</taxon>
        <taxon>Streptophyta</taxon>
        <taxon>Embryophyta</taxon>
        <taxon>Tracheophyta</taxon>
        <taxon>Spermatophyta</taxon>
        <taxon>Magnoliopsida</taxon>
        <taxon>eudicotyledons</taxon>
        <taxon>Gunneridae</taxon>
        <taxon>Pentapetalae</taxon>
        <taxon>asterids</taxon>
        <taxon>lamiids</taxon>
        <taxon>Solanales</taxon>
        <taxon>Solanaceae</taxon>
        <taxon>Solanoideae</taxon>
        <taxon>Hyoscyameae</taxon>
        <taxon>Anisodus</taxon>
    </lineage>
</organism>